<dbReference type="AlphaFoldDB" id="A0AAV7NVJ7"/>
<reference evidence="2" key="1">
    <citation type="journal article" date="2022" name="bioRxiv">
        <title>Sequencing and chromosome-scale assembly of the giantPleurodeles waltlgenome.</title>
        <authorList>
            <person name="Brown T."/>
            <person name="Elewa A."/>
            <person name="Iarovenko S."/>
            <person name="Subramanian E."/>
            <person name="Araus A.J."/>
            <person name="Petzold A."/>
            <person name="Susuki M."/>
            <person name="Suzuki K.-i.T."/>
            <person name="Hayashi T."/>
            <person name="Toyoda A."/>
            <person name="Oliveira C."/>
            <person name="Osipova E."/>
            <person name="Leigh N.D."/>
            <person name="Simon A."/>
            <person name="Yun M.H."/>
        </authorList>
    </citation>
    <scope>NUCLEOTIDE SEQUENCE</scope>
    <source>
        <strain evidence="2">20211129_DDA</strain>
        <tissue evidence="2">Liver</tissue>
    </source>
</reference>
<dbReference type="EMBL" id="JANPWB010000012">
    <property type="protein sequence ID" value="KAJ1116870.1"/>
    <property type="molecule type" value="Genomic_DNA"/>
</dbReference>
<dbReference type="Proteomes" id="UP001066276">
    <property type="component" value="Chromosome 8"/>
</dbReference>
<keyword evidence="3" id="KW-1185">Reference proteome</keyword>
<gene>
    <name evidence="2" type="ORF">NDU88_005075</name>
</gene>
<evidence type="ECO:0000313" key="2">
    <source>
        <dbReference type="EMBL" id="KAJ1116870.1"/>
    </source>
</evidence>
<name>A0AAV7NVJ7_PLEWA</name>
<sequence length="122" mass="12720">MEAPRLDTDVKEEKGAILEALREQPPRAPARGTSGAGLSDLEEPATRRRIKGKPGTAGLLKGPGDQGEEAAAVNVVTAGAEEEGRTDREVGQQGFFLKAAQRTGQLGGSNTLKPATLWESAA</sequence>
<feature type="region of interest" description="Disordered" evidence="1">
    <location>
        <begin position="21"/>
        <end position="66"/>
    </location>
</feature>
<protein>
    <submittedName>
        <fullName evidence="2">Uncharacterized protein</fullName>
    </submittedName>
</protein>
<accession>A0AAV7NVJ7</accession>
<evidence type="ECO:0000313" key="3">
    <source>
        <dbReference type="Proteomes" id="UP001066276"/>
    </source>
</evidence>
<evidence type="ECO:0000256" key="1">
    <source>
        <dbReference type="SAM" id="MobiDB-lite"/>
    </source>
</evidence>
<proteinExistence type="predicted"/>
<organism evidence="2 3">
    <name type="scientific">Pleurodeles waltl</name>
    <name type="common">Iberian ribbed newt</name>
    <dbReference type="NCBI Taxonomy" id="8319"/>
    <lineage>
        <taxon>Eukaryota</taxon>
        <taxon>Metazoa</taxon>
        <taxon>Chordata</taxon>
        <taxon>Craniata</taxon>
        <taxon>Vertebrata</taxon>
        <taxon>Euteleostomi</taxon>
        <taxon>Amphibia</taxon>
        <taxon>Batrachia</taxon>
        <taxon>Caudata</taxon>
        <taxon>Salamandroidea</taxon>
        <taxon>Salamandridae</taxon>
        <taxon>Pleurodelinae</taxon>
        <taxon>Pleurodeles</taxon>
    </lineage>
</organism>
<comment type="caution">
    <text evidence="2">The sequence shown here is derived from an EMBL/GenBank/DDBJ whole genome shotgun (WGS) entry which is preliminary data.</text>
</comment>